<sequence>MIQCDKGTDFLIMRLIVVLIASGMLLVMAATYLSGCITDISRGNARAEISNVVGSAKLEYTAGCAGPGSGIDIMVTVPECVDRIVLGSSPGPLEPGEDLDREPQSYFIKFKDGQIETFFSDVPLAYGDIDTGEAYDRPVDLYPGKYLLNIRTMSVNGDPMAAIFGGRI</sequence>
<accession>A0AAP2REV2</accession>
<gene>
    <name evidence="2" type="ORF">CUJ83_14860</name>
</gene>
<proteinExistence type="predicted"/>
<dbReference type="Proteomes" id="UP001320159">
    <property type="component" value="Unassembled WGS sequence"/>
</dbReference>
<evidence type="ECO:0000256" key="1">
    <source>
        <dbReference type="SAM" id="Phobius"/>
    </source>
</evidence>
<evidence type="ECO:0000313" key="2">
    <source>
        <dbReference type="EMBL" id="MCD1296281.1"/>
    </source>
</evidence>
<keyword evidence="1" id="KW-0472">Membrane</keyword>
<dbReference type="AlphaFoldDB" id="A0AAP2REV2"/>
<organism evidence="2 3">
    <name type="scientific">Methanooceanicella nereidis</name>
    <dbReference type="NCBI Taxonomy" id="2052831"/>
    <lineage>
        <taxon>Archaea</taxon>
        <taxon>Methanobacteriati</taxon>
        <taxon>Methanobacteriota</taxon>
        <taxon>Stenosarchaea group</taxon>
        <taxon>Methanomicrobia</taxon>
        <taxon>Methanocellales</taxon>
        <taxon>Methanocellaceae</taxon>
        <taxon>Methanooceanicella</taxon>
    </lineage>
</organism>
<name>A0AAP2REV2_9EURY</name>
<keyword evidence="3" id="KW-1185">Reference proteome</keyword>
<feature type="transmembrane region" description="Helical" evidence="1">
    <location>
        <begin position="12"/>
        <end position="33"/>
    </location>
</feature>
<evidence type="ECO:0000313" key="3">
    <source>
        <dbReference type="Proteomes" id="UP001320159"/>
    </source>
</evidence>
<protein>
    <submittedName>
        <fullName evidence="2">Uncharacterized protein</fullName>
    </submittedName>
</protein>
<dbReference type="EMBL" id="PGCK01000016">
    <property type="protein sequence ID" value="MCD1296281.1"/>
    <property type="molecule type" value="Genomic_DNA"/>
</dbReference>
<keyword evidence="1" id="KW-0812">Transmembrane</keyword>
<comment type="caution">
    <text evidence="2">The sequence shown here is derived from an EMBL/GenBank/DDBJ whole genome shotgun (WGS) entry which is preliminary data.</text>
</comment>
<dbReference type="RefSeq" id="WP_230743277.1">
    <property type="nucleotide sequence ID" value="NZ_PGCK01000016.1"/>
</dbReference>
<reference evidence="2 3" key="1">
    <citation type="submission" date="2017-11" db="EMBL/GenBank/DDBJ databases">
        <title>Isolation and Characterization of Family Methanocellaceae Species from Potential Methane Hydrate Area Offshore Southwestern Taiwan.</title>
        <authorList>
            <person name="Zhang W.-L."/>
            <person name="Chen W.-C."/>
            <person name="Lai M.-C."/>
            <person name="Chen S.-C."/>
        </authorList>
    </citation>
    <scope>NUCLEOTIDE SEQUENCE [LARGE SCALE GENOMIC DNA]</scope>
    <source>
        <strain evidence="2 3">CWC-04</strain>
    </source>
</reference>
<keyword evidence="1" id="KW-1133">Transmembrane helix</keyword>